<name>A0A0D8L2Z9_MORMO</name>
<evidence type="ECO:0000313" key="2">
    <source>
        <dbReference type="Proteomes" id="UP000032582"/>
    </source>
</evidence>
<reference evidence="1 2" key="1">
    <citation type="submission" date="2015-02" db="EMBL/GenBank/DDBJ databases">
        <title>Whole genome shotgun sequencing of cultured foodborne pathogen.</title>
        <authorList>
            <person name="Timme R."/>
            <person name="Allard M.W."/>
            <person name="Strain E."/>
            <person name="Evans P.S."/>
            <person name="Brown E."/>
        </authorList>
    </citation>
    <scope>NUCLEOTIDE SEQUENCE [LARGE SCALE GENOMIC DNA]</scope>
    <source>
        <strain evidence="1 2">GCSL-TSO-24</strain>
    </source>
</reference>
<proteinExistence type="predicted"/>
<dbReference type="PATRIC" id="fig|582.24.peg.6511"/>
<dbReference type="Proteomes" id="UP000032582">
    <property type="component" value="Unassembled WGS sequence"/>
</dbReference>
<comment type="caution">
    <text evidence="1">The sequence shown here is derived from an EMBL/GenBank/DDBJ whole genome shotgun (WGS) entry which is preliminary data.</text>
</comment>
<dbReference type="AlphaFoldDB" id="A0A0D8L2Z9"/>
<accession>A0A0D8L2Z9</accession>
<evidence type="ECO:0000313" key="1">
    <source>
        <dbReference type="EMBL" id="KJF76094.1"/>
    </source>
</evidence>
<sequence length="80" mass="9054">MPHALLVRQIPALKNPRYFSIYQSGRERCLAEALAGNDISQVPLYSHSNTYQSLFSQGWRSVNEQDIRLAKAGACHVRHS</sequence>
<organism evidence="1 2">
    <name type="scientific">Morganella morganii</name>
    <name type="common">Proteus morganii</name>
    <dbReference type="NCBI Taxonomy" id="582"/>
    <lineage>
        <taxon>Bacteria</taxon>
        <taxon>Pseudomonadati</taxon>
        <taxon>Pseudomonadota</taxon>
        <taxon>Gammaproteobacteria</taxon>
        <taxon>Enterobacterales</taxon>
        <taxon>Morganellaceae</taxon>
        <taxon>Morganella</taxon>
    </lineage>
</organism>
<protein>
    <submittedName>
        <fullName evidence="1">Uncharacterized protein</fullName>
    </submittedName>
</protein>
<gene>
    <name evidence="1" type="ORF">UA45_20435</name>
</gene>
<dbReference type="EMBL" id="JZSH01000418">
    <property type="protein sequence ID" value="KJF76094.1"/>
    <property type="molecule type" value="Genomic_DNA"/>
</dbReference>